<feature type="transmembrane region" description="Helical" evidence="5">
    <location>
        <begin position="167"/>
        <end position="189"/>
    </location>
</feature>
<keyword evidence="9" id="KW-1185">Reference proteome</keyword>
<comment type="subcellular location">
    <subcellularLocation>
        <location evidence="1">Membrane</location>
        <topology evidence="1">Multi-pass membrane protein</topology>
    </subcellularLocation>
</comment>
<feature type="transmembrane region" description="Helical" evidence="5">
    <location>
        <begin position="280"/>
        <end position="301"/>
    </location>
</feature>
<feature type="transmembrane region" description="Helical" evidence="5">
    <location>
        <begin position="41"/>
        <end position="62"/>
    </location>
</feature>
<feature type="transmembrane region" description="Helical" evidence="5">
    <location>
        <begin position="103"/>
        <end position="125"/>
    </location>
</feature>
<feature type="transmembrane region" description="Helical" evidence="5">
    <location>
        <begin position="237"/>
        <end position="260"/>
    </location>
</feature>
<dbReference type="Proteomes" id="UP000306912">
    <property type="component" value="Unassembled WGS sequence"/>
</dbReference>
<protein>
    <recommendedName>
        <fullName evidence="10">VanZ family protein</fullName>
    </recommendedName>
</protein>
<evidence type="ECO:0000259" key="7">
    <source>
        <dbReference type="Pfam" id="PF06271"/>
    </source>
</evidence>
<feature type="domain" description="VanZ-like" evidence="6">
    <location>
        <begin position="50"/>
        <end position="184"/>
    </location>
</feature>
<dbReference type="PANTHER" id="PTHR36834:SF1">
    <property type="entry name" value="INTEGRAL MEMBRANE PROTEIN"/>
    <property type="match status" value="1"/>
</dbReference>
<accession>A0A5R8QBT6</accession>
<keyword evidence="4 5" id="KW-0472">Membrane</keyword>
<organism evidence="8 9">
    <name type="scientific">Culicoidibacter larvae</name>
    <dbReference type="NCBI Taxonomy" id="2579976"/>
    <lineage>
        <taxon>Bacteria</taxon>
        <taxon>Bacillati</taxon>
        <taxon>Bacillota</taxon>
        <taxon>Culicoidibacteria</taxon>
        <taxon>Culicoidibacterales</taxon>
        <taxon>Culicoidibacteraceae</taxon>
        <taxon>Culicoidibacter</taxon>
    </lineage>
</organism>
<evidence type="ECO:0008006" key="10">
    <source>
        <dbReference type="Google" id="ProtNLM"/>
    </source>
</evidence>
<comment type="caution">
    <text evidence="8">The sequence shown here is derived from an EMBL/GenBank/DDBJ whole genome shotgun (WGS) entry which is preliminary data.</text>
</comment>
<proteinExistence type="predicted"/>
<keyword evidence="2 5" id="KW-0812">Transmembrane</keyword>
<feature type="transmembrane region" description="Helical" evidence="5">
    <location>
        <begin position="132"/>
        <end position="155"/>
    </location>
</feature>
<sequence length="361" mass="42065">MLSQYSVPIVTGLLFLFVIAWVIWLPYMIYSYRRYGFVSMYRFIVFFAVIYYFLVAFFLVILPLPEPGSYIPVQPQFIPFEFVLDIIREQNGFSIQAIVGNPAIWVTIFNVLLLLPLGFFGKYYFHKKFAFVAIFAFLTSLFFEVTQLTGIFGIYDGAYRLFDVDDLILNTLGGCLGYALAYVFMKFVPDITELKSKYPKTLIVSYTRRFIAFSIDNFMLGFISIVLYVIFQDTNIIIWYWVCFFGLFVVVQFFSGGQTFGKWLLKTRVVDARTNKSAKFWQLVVKYLFVVVIPAIMWLFLDSGFIELVGVTNWMMLGMVFGVLCLLAFFQCINRERNVFWDVVSYTRELALPPQVQSEND</sequence>
<dbReference type="InterPro" id="IPR006976">
    <property type="entry name" value="VanZ-like"/>
</dbReference>
<evidence type="ECO:0000256" key="4">
    <source>
        <dbReference type="ARBA" id="ARBA00023136"/>
    </source>
</evidence>
<gene>
    <name evidence="8" type="ORF">FEZ08_09240</name>
</gene>
<evidence type="ECO:0000256" key="2">
    <source>
        <dbReference type="ARBA" id="ARBA00022692"/>
    </source>
</evidence>
<dbReference type="Pfam" id="PF04892">
    <property type="entry name" value="VanZ"/>
    <property type="match status" value="1"/>
</dbReference>
<reference evidence="8 9" key="1">
    <citation type="submission" date="2019-05" db="EMBL/GenBank/DDBJ databases">
        <title>Culicoidintestinum kansasii gen. nov., sp. nov. from the gastrointestinal tract of the biting midge, Culicoides sonorensis.</title>
        <authorList>
            <person name="Neupane S."/>
            <person name="Ghosh A."/>
            <person name="Gunther S."/>
            <person name="Martin K."/>
            <person name="Zurek L."/>
        </authorList>
    </citation>
    <scope>NUCLEOTIDE SEQUENCE [LARGE SCALE GENOMIC DNA]</scope>
    <source>
        <strain evidence="8 9">CS-1</strain>
    </source>
</reference>
<evidence type="ECO:0000256" key="1">
    <source>
        <dbReference type="ARBA" id="ARBA00004141"/>
    </source>
</evidence>
<dbReference type="InterPro" id="IPR053150">
    <property type="entry name" value="Teicoplanin_resist-assoc"/>
</dbReference>
<feature type="domain" description="RDD" evidence="7">
    <location>
        <begin position="205"/>
        <end position="344"/>
    </location>
</feature>
<dbReference type="InterPro" id="IPR010432">
    <property type="entry name" value="RDD"/>
</dbReference>
<dbReference type="InParanoid" id="A0A5R8QBT6"/>
<dbReference type="RefSeq" id="WP_138191645.1">
    <property type="nucleotide sequence ID" value="NZ_VBWP01000008.1"/>
</dbReference>
<feature type="transmembrane region" description="Helical" evidence="5">
    <location>
        <begin position="6"/>
        <end position="29"/>
    </location>
</feature>
<dbReference type="GO" id="GO:0016020">
    <property type="term" value="C:membrane"/>
    <property type="evidence" value="ECO:0007669"/>
    <property type="project" value="UniProtKB-SubCell"/>
</dbReference>
<evidence type="ECO:0000256" key="3">
    <source>
        <dbReference type="ARBA" id="ARBA00022989"/>
    </source>
</evidence>
<evidence type="ECO:0000313" key="9">
    <source>
        <dbReference type="Proteomes" id="UP000306912"/>
    </source>
</evidence>
<name>A0A5R8QBT6_9FIRM</name>
<feature type="transmembrane region" description="Helical" evidence="5">
    <location>
        <begin position="313"/>
        <end position="330"/>
    </location>
</feature>
<evidence type="ECO:0000313" key="8">
    <source>
        <dbReference type="EMBL" id="TLG72562.1"/>
    </source>
</evidence>
<keyword evidence="3 5" id="KW-1133">Transmembrane helix</keyword>
<dbReference type="AlphaFoldDB" id="A0A5R8QBT6"/>
<feature type="transmembrane region" description="Helical" evidence="5">
    <location>
        <begin position="210"/>
        <end position="231"/>
    </location>
</feature>
<dbReference type="Pfam" id="PF06271">
    <property type="entry name" value="RDD"/>
    <property type="match status" value="1"/>
</dbReference>
<evidence type="ECO:0000256" key="5">
    <source>
        <dbReference type="SAM" id="Phobius"/>
    </source>
</evidence>
<dbReference type="OrthoDB" id="9805025at2"/>
<evidence type="ECO:0000259" key="6">
    <source>
        <dbReference type="Pfam" id="PF04892"/>
    </source>
</evidence>
<dbReference type="PANTHER" id="PTHR36834">
    <property type="entry name" value="MEMBRANE PROTEIN-RELATED"/>
    <property type="match status" value="1"/>
</dbReference>
<dbReference type="EMBL" id="VBWP01000008">
    <property type="protein sequence ID" value="TLG72562.1"/>
    <property type="molecule type" value="Genomic_DNA"/>
</dbReference>